<organism evidence="1 2">
    <name type="scientific">Molorchus minor</name>
    <dbReference type="NCBI Taxonomy" id="1323400"/>
    <lineage>
        <taxon>Eukaryota</taxon>
        <taxon>Metazoa</taxon>
        <taxon>Ecdysozoa</taxon>
        <taxon>Arthropoda</taxon>
        <taxon>Hexapoda</taxon>
        <taxon>Insecta</taxon>
        <taxon>Pterygota</taxon>
        <taxon>Neoptera</taxon>
        <taxon>Endopterygota</taxon>
        <taxon>Coleoptera</taxon>
        <taxon>Polyphaga</taxon>
        <taxon>Cucujiformia</taxon>
        <taxon>Chrysomeloidea</taxon>
        <taxon>Cerambycidae</taxon>
        <taxon>Lamiinae</taxon>
        <taxon>Monochamini</taxon>
        <taxon>Molorchus</taxon>
    </lineage>
</organism>
<evidence type="ECO:0000313" key="1">
    <source>
        <dbReference type="EMBL" id="KAJ8952743.1"/>
    </source>
</evidence>
<protein>
    <submittedName>
        <fullName evidence="1">Uncharacterized protein</fullName>
    </submittedName>
</protein>
<evidence type="ECO:0000313" key="2">
    <source>
        <dbReference type="Proteomes" id="UP001162164"/>
    </source>
</evidence>
<accession>A0ABQ9IR84</accession>
<dbReference type="Proteomes" id="UP001162164">
    <property type="component" value="Unassembled WGS sequence"/>
</dbReference>
<reference evidence="1" key="1">
    <citation type="journal article" date="2023" name="Insect Mol. Biol.">
        <title>Genome sequencing provides insights into the evolution of gene families encoding plant cell wall-degrading enzymes in longhorned beetles.</title>
        <authorList>
            <person name="Shin N.R."/>
            <person name="Okamura Y."/>
            <person name="Kirsch R."/>
            <person name="Pauchet Y."/>
        </authorList>
    </citation>
    <scope>NUCLEOTIDE SEQUENCE</scope>
    <source>
        <strain evidence="1">MMC_N1</strain>
    </source>
</reference>
<proteinExistence type="predicted"/>
<keyword evidence="2" id="KW-1185">Reference proteome</keyword>
<comment type="caution">
    <text evidence="1">The sequence shown here is derived from an EMBL/GenBank/DDBJ whole genome shotgun (WGS) entry which is preliminary data.</text>
</comment>
<gene>
    <name evidence="1" type="ORF">NQ317_010761</name>
</gene>
<dbReference type="EMBL" id="JAPWTJ010003704">
    <property type="protein sequence ID" value="KAJ8952743.1"/>
    <property type="molecule type" value="Genomic_DNA"/>
</dbReference>
<name>A0ABQ9IR84_9CUCU</name>
<sequence>MKSAQLAEKYLDFETLEAGGLQLLLCLSQAWKKLSLTRQKTILSLSKLSKLASPNSPDIDFYVENINSLGISGAKRRVV</sequence>